<proteinExistence type="predicted"/>
<evidence type="ECO:0000313" key="1">
    <source>
        <dbReference type="EMBL" id="KAH0758331.1"/>
    </source>
</evidence>
<gene>
    <name evidence="1" type="ORF">KY290_021824</name>
</gene>
<keyword evidence="2" id="KW-1185">Reference proteome</keyword>
<accession>A0ABQ7V4M8</accession>
<name>A0ABQ7V4M8_SOLTU</name>
<dbReference type="Proteomes" id="UP000826656">
    <property type="component" value="Unassembled WGS sequence"/>
</dbReference>
<comment type="caution">
    <text evidence="1">The sequence shown here is derived from an EMBL/GenBank/DDBJ whole genome shotgun (WGS) entry which is preliminary data.</text>
</comment>
<evidence type="ECO:0000313" key="2">
    <source>
        <dbReference type="Proteomes" id="UP000826656"/>
    </source>
</evidence>
<dbReference type="EMBL" id="JAIVGD010000015">
    <property type="protein sequence ID" value="KAH0758331.1"/>
    <property type="molecule type" value="Genomic_DNA"/>
</dbReference>
<organism evidence="1 2">
    <name type="scientific">Solanum tuberosum</name>
    <name type="common">Potato</name>
    <dbReference type="NCBI Taxonomy" id="4113"/>
    <lineage>
        <taxon>Eukaryota</taxon>
        <taxon>Viridiplantae</taxon>
        <taxon>Streptophyta</taxon>
        <taxon>Embryophyta</taxon>
        <taxon>Tracheophyta</taxon>
        <taxon>Spermatophyta</taxon>
        <taxon>Magnoliopsida</taxon>
        <taxon>eudicotyledons</taxon>
        <taxon>Gunneridae</taxon>
        <taxon>Pentapetalae</taxon>
        <taxon>asterids</taxon>
        <taxon>lamiids</taxon>
        <taxon>Solanales</taxon>
        <taxon>Solanaceae</taxon>
        <taxon>Solanoideae</taxon>
        <taxon>Solaneae</taxon>
        <taxon>Solanum</taxon>
    </lineage>
</organism>
<protein>
    <submittedName>
        <fullName evidence="1">Uncharacterized protein</fullName>
    </submittedName>
</protein>
<reference evidence="1 2" key="1">
    <citation type="journal article" date="2021" name="bioRxiv">
        <title>Chromosome-scale and haplotype-resolved genome assembly of a tetraploid potato cultivar.</title>
        <authorList>
            <person name="Sun H."/>
            <person name="Jiao W.-B."/>
            <person name="Krause K."/>
            <person name="Campoy J.A."/>
            <person name="Goel M."/>
            <person name="Folz-Donahue K."/>
            <person name="Kukat C."/>
            <person name="Huettel B."/>
            <person name="Schneeberger K."/>
        </authorList>
    </citation>
    <scope>NUCLEOTIDE SEQUENCE [LARGE SCALE GENOMIC DNA]</scope>
    <source>
        <strain evidence="1">SolTubOtavaFocal</strain>
        <tissue evidence="1">Leaves</tissue>
    </source>
</reference>
<sequence>MDEKWAKTIELMNQSIKHVLRGAGSQLNAAKAKALNKIKEEDTSSPCFIPPFYIQYYSICTHILFDGGAASFN</sequence>